<dbReference type="GeneID" id="37059352"/>
<evidence type="ECO:0000256" key="1">
    <source>
        <dbReference type="SAM" id="MobiDB-lite"/>
    </source>
</evidence>
<evidence type="ECO:0000313" key="3">
    <source>
        <dbReference type="Proteomes" id="UP000246171"/>
    </source>
</evidence>
<sequence>MVDKGGTVHVLQLALQRIKQPNSNSNGTAIENPATIAPPPTSDPSLPAVTVHLSHHPRRARLASRIEELRQ</sequence>
<keyword evidence="3" id="KW-1185">Reference proteome</keyword>
<evidence type="ECO:0000313" key="2">
    <source>
        <dbReference type="EMBL" id="PWY72092.1"/>
    </source>
</evidence>
<name>A0A317VGN5_ASPEC</name>
<feature type="compositionally biased region" description="Polar residues" evidence="1">
    <location>
        <begin position="19"/>
        <end position="29"/>
    </location>
</feature>
<dbReference type="EMBL" id="MSFU01000014">
    <property type="protein sequence ID" value="PWY72092.1"/>
    <property type="molecule type" value="Genomic_DNA"/>
</dbReference>
<dbReference type="VEuPathDB" id="FungiDB:BO83DRAFT_48530"/>
<comment type="caution">
    <text evidence="2">The sequence shown here is derived from an EMBL/GenBank/DDBJ whole genome shotgun (WGS) entry which is preliminary data.</text>
</comment>
<dbReference type="AlphaFoldDB" id="A0A317VGN5"/>
<protein>
    <submittedName>
        <fullName evidence="2">Uncharacterized protein</fullName>
    </submittedName>
</protein>
<dbReference type="RefSeq" id="XP_025387687.1">
    <property type="nucleotide sequence ID" value="XM_025537390.1"/>
</dbReference>
<reference evidence="2" key="1">
    <citation type="submission" date="2016-12" db="EMBL/GenBank/DDBJ databases">
        <title>The genomes of Aspergillus section Nigri reveals drivers in fungal speciation.</title>
        <authorList>
            <consortium name="DOE Joint Genome Institute"/>
            <person name="Vesth T.C."/>
            <person name="Nybo J."/>
            <person name="Theobald S."/>
            <person name="Brandl J."/>
            <person name="Frisvad J.C."/>
            <person name="Nielsen K.F."/>
            <person name="Lyhne E.K."/>
            <person name="Kogle M.E."/>
            <person name="Kuo A."/>
            <person name="Riley R."/>
            <person name="Clum A."/>
            <person name="Nolan M."/>
            <person name="Lipzen A."/>
            <person name="Salamov A."/>
            <person name="Henrissat B."/>
            <person name="Wiebenga A."/>
            <person name="De vries R.P."/>
            <person name="Grigoriev I.V."/>
            <person name="Mortensen U.H."/>
            <person name="Andersen M.R."/>
            <person name="Baker S.E."/>
        </authorList>
    </citation>
    <scope>NUCLEOTIDE SEQUENCE</scope>
    <source>
        <strain evidence="2">CBS 122712</strain>
    </source>
</reference>
<accession>A0A317VGN5</accession>
<gene>
    <name evidence="2" type="ORF">BO83DRAFT_48530</name>
</gene>
<feature type="region of interest" description="Disordered" evidence="1">
    <location>
        <begin position="19"/>
        <end position="46"/>
    </location>
</feature>
<dbReference type="Proteomes" id="UP000246171">
    <property type="component" value="Unassembled WGS sequence"/>
</dbReference>
<organism evidence="2 3">
    <name type="scientific">Aspergillus eucalypticola (strain CBS 122712 / IBT 29274)</name>
    <dbReference type="NCBI Taxonomy" id="1448314"/>
    <lineage>
        <taxon>Eukaryota</taxon>
        <taxon>Fungi</taxon>
        <taxon>Dikarya</taxon>
        <taxon>Ascomycota</taxon>
        <taxon>Pezizomycotina</taxon>
        <taxon>Eurotiomycetes</taxon>
        <taxon>Eurotiomycetidae</taxon>
        <taxon>Eurotiales</taxon>
        <taxon>Aspergillaceae</taxon>
        <taxon>Aspergillus</taxon>
        <taxon>Aspergillus subgen. Circumdati</taxon>
    </lineage>
</organism>
<proteinExistence type="predicted"/>